<dbReference type="OrthoDB" id="551053at2759"/>
<evidence type="ECO:0000313" key="3">
    <source>
        <dbReference type="Proteomes" id="UP000030742"/>
    </source>
</evidence>
<evidence type="ECO:0000313" key="2">
    <source>
        <dbReference type="EMBL" id="ERL90543.1"/>
    </source>
</evidence>
<proteinExistence type="predicted"/>
<dbReference type="GO" id="GO:0045162">
    <property type="term" value="P:clustering of voltage-gated sodium channels"/>
    <property type="evidence" value="ECO:0007669"/>
    <property type="project" value="InterPro"/>
</dbReference>
<sequence>MYQTNQGNNEQVSNFYLLQFRSIVDNYEALVKELNQELFELKTDHQDVKAQLLAVIAENQDLSRQCENVIRSSKCHLQENEDHDLTENLKQQINTLNTEKECVTKLWQEAVKAIDALEDELKIFQAGHENFVPKKELQKLKTFNETQVAELQTKLAETEKKLEETMQQTKNKIRVKHCEVDQSLDNQASALKIIKNLEAEVLSVQKRLQEAAGEKLKLERHLSNKEEVIQGLKTANQECLNRVSEAIAIVEAALNEKDAALFREKENEKLVKETTEIVQESQEKIQRETDRIKLEFGQKQKSLLDKLEQAQKESRNQSAEIEALNKKRILLESELERIHRGHCSNEESDINKLLVLEKNLESTFQKLLLSEKQNIQLASEKEVMRNDLDQMANIYERNLKSKEIEISTWQSKATRLEGELTDSYKQVNKITEKMAKVNERITRTEQDFKEQKDIFEKGLNRSLEAKLENLTKKYNDNIMELQRQVEKKNEINEKWRTESKIITENLEKMAAHLKREAQALKKSNKQLKQDLKKSEEKVKHYKTFLDLISKDVAKISHLTVGNSSS</sequence>
<feature type="coiled-coil region" evidence="1">
    <location>
        <begin position="271"/>
        <end position="334"/>
    </location>
</feature>
<gene>
    <name evidence="2" type="ORF">D910_07891</name>
</gene>
<feature type="coiled-coil region" evidence="1">
    <location>
        <begin position="141"/>
        <end position="228"/>
    </location>
</feature>
<dbReference type="PANTHER" id="PTHR35970">
    <property type="entry name" value="SODIUM CHANNEL AND CLATHRIN LINKER 1"/>
    <property type="match status" value="1"/>
</dbReference>
<dbReference type="PANTHER" id="PTHR35970:SF1">
    <property type="entry name" value="SODIUM CHANNEL AND CLATHRIN LINKER 1"/>
    <property type="match status" value="1"/>
</dbReference>
<dbReference type="GO" id="GO:0060271">
    <property type="term" value="P:cilium assembly"/>
    <property type="evidence" value="ECO:0007669"/>
    <property type="project" value="TreeGrafter"/>
</dbReference>
<name>U4UE04_DENPD</name>
<protein>
    <recommendedName>
        <fullName evidence="4">Sodium channel and clathrin linker 1</fullName>
    </recommendedName>
</protein>
<dbReference type="EMBL" id="KB632241">
    <property type="protein sequence ID" value="ERL90543.1"/>
    <property type="molecule type" value="Genomic_DNA"/>
</dbReference>
<dbReference type="GO" id="GO:0005814">
    <property type="term" value="C:centriole"/>
    <property type="evidence" value="ECO:0007669"/>
    <property type="project" value="TreeGrafter"/>
</dbReference>
<organism evidence="2 3">
    <name type="scientific">Dendroctonus ponderosae</name>
    <name type="common">Mountain pine beetle</name>
    <dbReference type="NCBI Taxonomy" id="77166"/>
    <lineage>
        <taxon>Eukaryota</taxon>
        <taxon>Metazoa</taxon>
        <taxon>Ecdysozoa</taxon>
        <taxon>Arthropoda</taxon>
        <taxon>Hexapoda</taxon>
        <taxon>Insecta</taxon>
        <taxon>Pterygota</taxon>
        <taxon>Neoptera</taxon>
        <taxon>Endopterygota</taxon>
        <taxon>Coleoptera</taxon>
        <taxon>Polyphaga</taxon>
        <taxon>Cucujiformia</taxon>
        <taxon>Curculionidae</taxon>
        <taxon>Scolytinae</taxon>
        <taxon>Dendroctonus</taxon>
    </lineage>
</organism>
<keyword evidence="1" id="KW-0175">Coiled coil</keyword>
<dbReference type="Proteomes" id="UP000030742">
    <property type="component" value="Unassembled WGS sequence"/>
</dbReference>
<reference evidence="2 3" key="1">
    <citation type="journal article" date="2013" name="Genome Biol.">
        <title>Draft genome of the mountain pine beetle, Dendroctonus ponderosae Hopkins, a major forest pest.</title>
        <authorList>
            <person name="Keeling C.I."/>
            <person name="Yuen M.M."/>
            <person name="Liao N.Y."/>
            <person name="Docking T.R."/>
            <person name="Chan S.K."/>
            <person name="Taylor G.A."/>
            <person name="Palmquist D.L."/>
            <person name="Jackman S.D."/>
            <person name="Nguyen A."/>
            <person name="Li M."/>
            <person name="Henderson H."/>
            <person name="Janes J.K."/>
            <person name="Zhao Y."/>
            <person name="Pandoh P."/>
            <person name="Moore R."/>
            <person name="Sperling F.A."/>
            <person name="Huber D.P."/>
            <person name="Birol I."/>
            <person name="Jones S.J."/>
            <person name="Bohlmann J."/>
        </authorList>
    </citation>
    <scope>NUCLEOTIDE SEQUENCE</scope>
</reference>
<evidence type="ECO:0000256" key="1">
    <source>
        <dbReference type="SAM" id="Coils"/>
    </source>
</evidence>
<evidence type="ECO:0008006" key="4">
    <source>
        <dbReference type="Google" id="ProtNLM"/>
    </source>
</evidence>
<dbReference type="STRING" id="77166.U4UE04"/>
<accession>U4UE04</accession>
<feature type="coiled-coil region" evidence="1">
    <location>
        <begin position="385"/>
        <end position="544"/>
    </location>
</feature>
<dbReference type="AlphaFoldDB" id="U4UE04"/>
<dbReference type="InterPro" id="IPR038911">
    <property type="entry name" value="SCLT1"/>
</dbReference>
<feature type="coiled-coil region" evidence="1">
    <location>
        <begin position="17"/>
        <end position="51"/>
    </location>
</feature>